<dbReference type="Pfam" id="PF20578">
    <property type="entry name" value="aBig_2"/>
    <property type="match status" value="1"/>
</dbReference>
<dbReference type="Gene3D" id="2.60.40.1080">
    <property type="match status" value="4"/>
</dbReference>
<feature type="domain" description="BIG2" evidence="3">
    <location>
        <begin position="1499"/>
        <end position="1574"/>
    </location>
</feature>
<comment type="caution">
    <text evidence="4">The sequence shown here is derived from an EMBL/GenBank/DDBJ whole genome shotgun (WGS) entry which is preliminary data.</text>
</comment>
<dbReference type="InterPro" id="IPR003343">
    <property type="entry name" value="Big_2"/>
</dbReference>
<protein>
    <submittedName>
        <fullName evidence="4">Kappa-carrageenase</fullName>
        <ecNumber evidence="4">3.2.1.83</ecNumber>
    </submittedName>
</protein>
<gene>
    <name evidence="4" type="primary">cgkA_6</name>
    <name evidence="4" type="ORF">DSM106044_01239</name>
</gene>
<organism evidence="4 5">
    <name type="scientific">Robinsoniella peoriensis</name>
    <dbReference type="NCBI Taxonomy" id="180332"/>
    <lineage>
        <taxon>Bacteria</taxon>
        <taxon>Bacillati</taxon>
        <taxon>Bacillota</taxon>
        <taxon>Clostridia</taxon>
        <taxon>Lachnospirales</taxon>
        <taxon>Lachnospiraceae</taxon>
        <taxon>Robinsoniella</taxon>
    </lineage>
</organism>
<evidence type="ECO:0000256" key="2">
    <source>
        <dbReference type="SAM" id="SignalP"/>
    </source>
</evidence>
<dbReference type="EMBL" id="QGQD01000025">
    <property type="protein sequence ID" value="TLD01869.1"/>
    <property type="molecule type" value="Genomic_DNA"/>
</dbReference>
<keyword evidence="2" id="KW-0732">Signal</keyword>
<dbReference type="Proteomes" id="UP000306509">
    <property type="component" value="Unassembled WGS sequence"/>
</dbReference>
<keyword evidence="4" id="KW-0326">Glycosidase</keyword>
<feature type="domain" description="BIG2" evidence="3">
    <location>
        <begin position="1247"/>
        <end position="1324"/>
    </location>
</feature>
<dbReference type="InterPro" id="IPR046780">
    <property type="entry name" value="aBig_2"/>
</dbReference>
<accession>A0A4U8QB33</accession>
<feature type="chain" id="PRO_5038437293" evidence="2">
    <location>
        <begin position="30"/>
        <end position="1578"/>
    </location>
</feature>
<feature type="region of interest" description="Disordered" evidence="1">
    <location>
        <begin position="1220"/>
        <end position="1244"/>
    </location>
</feature>
<dbReference type="Gene3D" id="2.160.20.110">
    <property type="match status" value="1"/>
</dbReference>
<dbReference type="Pfam" id="PF02368">
    <property type="entry name" value="Big_2"/>
    <property type="match status" value="4"/>
</dbReference>
<evidence type="ECO:0000256" key="1">
    <source>
        <dbReference type="SAM" id="MobiDB-lite"/>
    </source>
</evidence>
<keyword evidence="4" id="KW-0378">Hydrolase</keyword>
<dbReference type="InterPro" id="IPR027954">
    <property type="entry name" value="Transcobalamin-like_C"/>
</dbReference>
<evidence type="ECO:0000313" key="4">
    <source>
        <dbReference type="EMBL" id="TLD01869.1"/>
    </source>
</evidence>
<dbReference type="SMART" id="SM00635">
    <property type="entry name" value="BID_2"/>
    <property type="match status" value="4"/>
</dbReference>
<proteinExistence type="predicted"/>
<name>A0A4U8QB33_9FIRM</name>
<feature type="compositionally biased region" description="Pro residues" evidence="1">
    <location>
        <begin position="1222"/>
        <end position="1243"/>
    </location>
</feature>
<feature type="signal peptide" evidence="2">
    <location>
        <begin position="1"/>
        <end position="29"/>
    </location>
</feature>
<dbReference type="Gene3D" id="2.60.40.2700">
    <property type="match status" value="1"/>
</dbReference>
<evidence type="ECO:0000313" key="5">
    <source>
        <dbReference type="Proteomes" id="UP000306509"/>
    </source>
</evidence>
<feature type="domain" description="BIG2" evidence="3">
    <location>
        <begin position="1333"/>
        <end position="1410"/>
    </location>
</feature>
<dbReference type="InterPro" id="IPR045197">
    <property type="entry name" value="NUP210-like"/>
</dbReference>
<dbReference type="RefSeq" id="WP_138002039.1">
    <property type="nucleotide sequence ID" value="NZ_QGQD01000025.1"/>
</dbReference>
<sequence precursor="true">MRRKGFNRALSMVLAFSVAFSMVSAPATATASERTETEFQTNTADMAAGETMEMEESEAATGTIKGMSEPGETDGFYHIGTADELRWFAEYVNSGNGDANAVLTENIDLGNEEWVPIGNLDNPYTGIFDGGNFEITNLSLHTANNWSGLFSKSQGTIKNIGNLTGIVESTNVGAGGIAGWNASGGVIQNSKSSVTIYLKESTARGNAGGITAQNNGTVEACIFSGIVDVSGTAGSKRVGGVSGENTGIVKGCINEGQVTGYSQTAASYMGGVVGNQDGGYLYYCYNTGSISAESDAVNTNVGGVTGRCGNAVLINCYNSGIIRKGGNTEDAKVNGIAGMKTGSARVSNNYFLAETTNESIGALSESDLKSESIISSLNADNAYDIVIEDAYRYVKTPGYPALSWEGKDKPSGPVEIVSVLIEGIAKTGEKLTAVSSGPDGAIPTNLSYQWEVSDSGVNFTEIDGAAASEFVIPDNFAGKFLTVTVYGENNSFATAEPTSMIEKSDAAKVAEAKSELKLELQEKITSAATIQLPGTGLNDCMITWETSDSQLITKDGVVKLPLEGIAEVTLTAKIQCNKAEDMKEFKFRVYSEAANGDEAILKEVTEKYQWGALIPKFEEDKNIITYLENDIKAHNFDGVAVSIKSVKVSSSSENLKNFANISEDGSITYYYYNPAKLNEVFYNKAVYFNVTFELAKGSAVKELNKQVNIYWDIDKVKETMNQELLAKVDDDVIKGSNHSTAEVKTDLILPKYVGDGRWSEISWISTNTDVISIGKTNPSDFYSDYKGTVKRGTKDEAVKLIAIFTFNYTNSGEAVALNKEFMVNVKGVDSTEIKQQMQKELDEKYTLSKLKYSGTNTQIDTEGVNSDIQFLTPGKTGITDYSNYKFTVTSKDEDILRINGYRGNIYRPLPGKEAKEVTFTVTMTNKNIAGLSVTKDFTVRVLSLTQKEIDRASALMKDAKTAYFEAIKGENTDAQHITENLHAFREIIFDEEGNTLKYIYDVSNETDKGISPVDIVLGNSSEAFNLFKSSKPNVIAHENLLVTQPEYDTEVTIESCLSSTEFERYAVKYPDNREFAQLYRQPVKVTVIVLGKNGENPDPDAKITVGFSLYGDTAHGENGHEGYQKWIDNLTVTAEEGDTVSDVFRKALVENGYVYQGSESYVVSITNPAGIVLAEGINGRNSGWMYEVNGVLSDKTMNQHILSQGDQVLWYYTDDYTQEYIPPVPPSPEPPTPEPPAPTPPTPEKVAAASVKISSNTLHLVEGQKILLKATVLPENASDKSVAWESSNKSAASVDNNGNVTAVKAGKATITVTTHDGGKKAVCTITVNPNVVHVQKVSINPHHKTLYKGKSLKLSVSVLPSNAANKKVTWKSSNTSVAAINQNGKVKAKKAGIATITVTTADGKLKGSCEITVKEIKAVSVKLNTKTKTIRKGNKISLKAKLRPQKSTDKIKWTSSDRKKAKVSKDGVVTGLKAGTVTIKAKATSGKWASCKIIVKEVKAKEVRINKRVKNLRKGYKVTLKASVFPKNSTDTLKWISSNPKIATVTSKGVVNGIKRGNASITVKTSSGMQAVCEVRVK</sequence>
<feature type="domain" description="BIG2" evidence="3">
    <location>
        <begin position="1417"/>
        <end position="1492"/>
    </location>
</feature>
<dbReference type="Gene3D" id="2.170.130.30">
    <property type="match status" value="1"/>
</dbReference>
<dbReference type="PANTHER" id="PTHR23019:SF0">
    <property type="entry name" value="NUCLEAR PORE MEMBRANE GLYCOPROTEIN 210"/>
    <property type="match status" value="1"/>
</dbReference>
<keyword evidence="5" id="KW-1185">Reference proteome</keyword>
<dbReference type="PANTHER" id="PTHR23019">
    <property type="entry name" value="NUCLEAR PORE MEMBRANE GLYCOPROTEIN GP210-RELATED"/>
    <property type="match status" value="1"/>
</dbReference>
<evidence type="ECO:0000259" key="3">
    <source>
        <dbReference type="SMART" id="SM00635"/>
    </source>
</evidence>
<dbReference type="EC" id="3.2.1.83" evidence="4"/>
<dbReference type="InterPro" id="IPR008964">
    <property type="entry name" value="Invasin/intimin_cell_adhesion"/>
</dbReference>
<reference evidence="4 5" key="1">
    <citation type="journal article" date="2019" name="Anaerobe">
        <title>Detection of Robinsoniella peoriensis in multiple bone samples of a trauma patient.</title>
        <authorList>
            <person name="Schrottner P."/>
            <person name="Hartwich K."/>
            <person name="Bunk B."/>
            <person name="Schober I."/>
            <person name="Helbig S."/>
            <person name="Rudolph W.W."/>
            <person name="Gunzer F."/>
        </authorList>
    </citation>
    <scope>NUCLEOTIDE SEQUENCE [LARGE SCALE GENOMIC DNA]</scope>
    <source>
        <strain evidence="4 5">DSM 106044</strain>
    </source>
</reference>
<dbReference type="GO" id="GO:0033918">
    <property type="term" value="F:kappa-carrageenase activity"/>
    <property type="evidence" value="ECO:0007669"/>
    <property type="project" value="UniProtKB-EC"/>
</dbReference>
<dbReference type="SUPFAM" id="SSF49373">
    <property type="entry name" value="Invasin/intimin cell-adhesion fragments"/>
    <property type="match status" value="4"/>
</dbReference>
<dbReference type="Pfam" id="PF14478">
    <property type="entry name" value="DUF4430"/>
    <property type="match status" value="1"/>
</dbReference>